<evidence type="ECO:0000313" key="7">
    <source>
        <dbReference type="Proteomes" id="UP001596353"/>
    </source>
</evidence>
<dbReference type="PRINTS" id="PR00455">
    <property type="entry name" value="HTHTETR"/>
</dbReference>
<accession>A0ABW2B8I1</accession>
<keyword evidence="2 4" id="KW-0238">DNA-binding</keyword>
<dbReference type="EMBL" id="JBHSWG010000001">
    <property type="protein sequence ID" value="MFC6761123.1"/>
    <property type="molecule type" value="Genomic_DNA"/>
</dbReference>
<evidence type="ECO:0000259" key="5">
    <source>
        <dbReference type="PROSITE" id="PS50977"/>
    </source>
</evidence>
<organism evidence="6 7">
    <name type="scientific">Sulfitobacter porphyrae</name>
    <dbReference type="NCBI Taxonomy" id="1246864"/>
    <lineage>
        <taxon>Bacteria</taxon>
        <taxon>Pseudomonadati</taxon>
        <taxon>Pseudomonadota</taxon>
        <taxon>Alphaproteobacteria</taxon>
        <taxon>Rhodobacterales</taxon>
        <taxon>Roseobacteraceae</taxon>
        <taxon>Sulfitobacter</taxon>
    </lineage>
</organism>
<dbReference type="Gene3D" id="1.10.357.10">
    <property type="entry name" value="Tetracycline Repressor, domain 2"/>
    <property type="match status" value="1"/>
</dbReference>
<dbReference type="Proteomes" id="UP001596353">
    <property type="component" value="Unassembled WGS sequence"/>
</dbReference>
<comment type="caution">
    <text evidence="6">The sequence shown here is derived from an EMBL/GenBank/DDBJ whole genome shotgun (WGS) entry which is preliminary data.</text>
</comment>
<feature type="DNA-binding region" description="H-T-H motif" evidence="4">
    <location>
        <begin position="30"/>
        <end position="49"/>
    </location>
</feature>
<evidence type="ECO:0000256" key="4">
    <source>
        <dbReference type="PROSITE-ProRule" id="PRU00335"/>
    </source>
</evidence>
<gene>
    <name evidence="6" type="ORF">ACFQFQ_19205</name>
</gene>
<dbReference type="Pfam" id="PF00440">
    <property type="entry name" value="TetR_N"/>
    <property type="match status" value="1"/>
</dbReference>
<dbReference type="PANTHER" id="PTHR30055">
    <property type="entry name" value="HTH-TYPE TRANSCRIPTIONAL REGULATOR RUTR"/>
    <property type="match status" value="1"/>
</dbReference>
<dbReference type="PROSITE" id="PS50977">
    <property type="entry name" value="HTH_TETR_2"/>
    <property type="match status" value="1"/>
</dbReference>
<sequence>MRDDKRQARMREIEAVAYELLAEQGYDGTSMLAVAKRARASNETLYRWYGDKKGLFASMVRANADAVRAALDHVEPAGLSPLDRLHRLAPVLLGMLLGERAISLNRAAAADATGDLGRAIAEGDARASCPCWPV</sequence>
<reference evidence="7" key="1">
    <citation type="journal article" date="2019" name="Int. J. Syst. Evol. Microbiol.">
        <title>The Global Catalogue of Microorganisms (GCM) 10K type strain sequencing project: providing services to taxonomists for standard genome sequencing and annotation.</title>
        <authorList>
            <consortium name="The Broad Institute Genomics Platform"/>
            <consortium name="The Broad Institute Genome Sequencing Center for Infectious Disease"/>
            <person name="Wu L."/>
            <person name="Ma J."/>
        </authorList>
    </citation>
    <scope>NUCLEOTIDE SEQUENCE [LARGE SCALE GENOMIC DNA]</scope>
    <source>
        <strain evidence="7">CCUG 66188</strain>
    </source>
</reference>
<name>A0ABW2B8I1_9RHOB</name>
<evidence type="ECO:0000256" key="1">
    <source>
        <dbReference type="ARBA" id="ARBA00023015"/>
    </source>
</evidence>
<dbReference type="InterPro" id="IPR050109">
    <property type="entry name" value="HTH-type_TetR-like_transc_reg"/>
</dbReference>
<evidence type="ECO:0000256" key="3">
    <source>
        <dbReference type="ARBA" id="ARBA00023163"/>
    </source>
</evidence>
<evidence type="ECO:0000313" key="6">
    <source>
        <dbReference type="EMBL" id="MFC6761123.1"/>
    </source>
</evidence>
<keyword evidence="3" id="KW-0804">Transcription</keyword>
<dbReference type="InterPro" id="IPR009057">
    <property type="entry name" value="Homeodomain-like_sf"/>
</dbReference>
<protein>
    <submittedName>
        <fullName evidence="6">TetR/AcrR family transcriptional regulator</fullName>
    </submittedName>
</protein>
<dbReference type="SUPFAM" id="SSF46689">
    <property type="entry name" value="Homeodomain-like"/>
    <property type="match status" value="1"/>
</dbReference>
<dbReference type="PANTHER" id="PTHR30055:SF234">
    <property type="entry name" value="HTH-TYPE TRANSCRIPTIONAL REGULATOR BETI"/>
    <property type="match status" value="1"/>
</dbReference>
<keyword evidence="7" id="KW-1185">Reference proteome</keyword>
<keyword evidence="1" id="KW-0805">Transcription regulation</keyword>
<evidence type="ECO:0000256" key="2">
    <source>
        <dbReference type="ARBA" id="ARBA00023125"/>
    </source>
</evidence>
<feature type="domain" description="HTH tetR-type" evidence="5">
    <location>
        <begin position="7"/>
        <end position="67"/>
    </location>
</feature>
<dbReference type="InterPro" id="IPR001647">
    <property type="entry name" value="HTH_TetR"/>
</dbReference>
<proteinExistence type="predicted"/>